<evidence type="ECO:0000256" key="6">
    <source>
        <dbReference type="ARBA" id="ARBA00022723"/>
    </source>
</evidence>
<gene>
    <name evidence="14" type="ORF">H480_26777</name>
</gene>
<comment type="caution">
    <text evidence="14">The sequence shown here is derived from an EMBL/GenBank/DDBJ whole genome shotgun (WGS) entry which is preliminary data.</text>
</comment>
<keyword evidence="8" id="KW-0862">Zinc</keyword>
<name>R1G1K5_9PSEU</name>
<feature type="domain" description="Peptidase M48" evidence="13">
    <location>
        <begin position="89"/>
        <end position="313"/>
    </location>
</feature>
<evidence type="ECO:0000256" key="7">
    <source>
        <dbReference type="ARBA" id="ARBA00022801"/>
    </source>
</evidence>
<proteinExistence type="predicted"/>
<dbReference type="GO" id="GO:0006508">
    <property type="term" value="P:proteolysis"/>
    <property type="evidence" value="ECO:0007669"/>
    <property type="project" value="UniProtKB-KW"/>
</dbReference>
<evidence type="ECO:0000256" key="12">
    <source>
        <dbReference type="SAM" id="MobiDB-lite"/>
    </source>
</evidence>
<dbReference type="EMBL" id="AOUO01000406">
    <property type="protein sequence ID" value="EOD65408.1"/>
    <property type="molecule type" value="Genomic_DNA"/>
</dbReference>
<evidence type="ECO:0000313" key="14">
    <source>
        <dbReference type="EMBL" id="EOD65408.1"/>
    </source>
</evidence>
<dbReference type="InterPro" id="IPR001915">
    <property type="entry name" value="Peptidase_M48"/>
</dbReference>
<comment type="cofactor">
    <cofactor evidence="1">
        <name>Zn(2+)</name>
        <dbReference type="ChEBI" id="CHEBI:29105"/>
    </cofactor>
</comment>
<dbReference type="Proteomes" id="UP000014139">
    <property type="component" value="Unassembled WGS sequence"/>
</dbReference>
<evidence type="ECO:0000313" key="15">
    <source>
        <dbReference type="Proteomes" id="UP000014139"/>
    </source>
</evidence>
<dbReference type="GO" id="GO:0004222">
    <property type="term" value="F:metalloendopeptidase activity"/>
    <property type="evidence" value="ECO:0007669"/>
    <property type="project" value="InterPro"/>
</dbReference>
<evidence type="ECO:0000259" key="13">
    <source>
        <dbReference type="Pfam" id="PF01435"/>
    </source>
</evidence>
<feature type="region of interest" description="Disordered" evidence="12">
    <location>
        <begin position="449"/>
        <end position="470"/>
    </location>
</feature>
<evidence type="ECO:0000256" key="4">
    <source>
        <dbReference type="ARBA" id="ARBA00022670"/>
    </source>
</evidence>
<evidence type="ECO:0000256" key="1">
    <source>
        <dbReference type="ARBA" id="ARBA00001947"/>
    </source>
</evidence>
<evidence type="ECO:0000256" key="11">
    <source>
        <dbReference type="ARBA" id="ARBA00023136"/>
    </source>
</evidence>
<dbReference type="GO" id="GO:0046872">
    <property type="term" value="F:metal ion binding"/>
    <property type="evidence" value="ECO:0007669"/>
    <property type="project" value="UniProtKB-KW"/>
</dbReference>
<keyword evidence="4 14" id="KW-0645">Protease</keyword>
<accession>R1G1K5</accession>
<dbReference type="InterPro" id="IPR050083">
    <property type="entry name" value="HtpX_protease"/>
</dbReference>
<keyword evidence="6" id="KW-0479">Metal-binding</keyword>
<dbReference type="Gene3D" id="3.30.2010.10">
    <property type="entry name" value="Metalloproteases ('zincins'), catalytic domain"/>
    <property type="match status" value="1"/>
</dbReference>
<keyword evidence="9" id="KW-1133">Transmembrane helix</keyword>
<reference evidence="14 15" key="1">
    <citation type="submission" date="2013-02" db="EMBL/GenBank/DDBJ databases">
        <title>Draft genome sequence of Amycolatopsis vancoresmycina strain DSM 44592T.</title>
        <authorList>
            <person name="Kumar S."/>
            <person name="Kaur N."/>
            <person name="Kaur C."/>
            <person name="Raghava G.P.S."/>
            <person name="Mayilraj S."/>
        </authorList>
    </citation>
    <scope>NUCLEOTIDE SEQUENCE [LARGE SCALE GENOMIC DNA]</scope>
    <source>
        <strain evidence="14 15">DSM 44592</strain>
    </source>
</reference>
<keyword evidence="10" id="KW-0482">Metalloprotease</keyword>
<comment type="subcellular location">
    <subcellularLocation>
        <location evidence="2">Cell membrane</location>
        <topology evidence="2">Multi-pass membrane protein</topology>
    </subcellularLocation>
</comment>
<evidence type="ECO:0000256" key="2">
    <source>
        <dbReference type="ARBA" id="ARBA00004651"/>
    </source>
</evidence>
<evidence type="ECO:0000256" key="5">
    <source>
        <dbReference type="ARBA" id="ARBA00022692"/>
    </source>
</evidence>
<evidence type="ECO:0000256" key="10">
    <source>
        <dbReference type="ARBA" id="ARBA00023049"/>
    </source>
</evidence>
<evidence type="ECO:0000256" key="8">
    <source>
        <dbReference type="ARBA" id="ARBA00022833"/>
    </source>
</evidence>
<dbReference type="PANTHER" id="PTHR43221:SF1">
    <property type="entry name" value="PROTEASE HTPX"/>
    <property type="match status" value="1"/>
</dbReference>
<dbReference type="RefSeq" id="WP_003099709.1">
    <property type="nucleotide sequence ID" value="NZ_AOUO01000406.1"/>
</dbReference>
<keyword evidence="5" id="KW-0812">Transmembrane</keyword>
<dbReference type="CDD" id="cd07328">
    <property type="entry name" value="M48_Ste24p_like"/>
    <property type="match status" value="1"/>
</dbReference>
<feature type="non-terminal residue" evidence="14">
    <location>
        <position position="521"/>
    </location>
</feature>
<dbReference type="AlphaFoldDB" id="R1G1K5"/>
<sequence length="521" mass="56530">MKTSWRALVAVALLAGFPALVFLVVGGLAVTEYFFFRHHSGILAIKLAVVALPVSYALLRALFAIERTRGDALPGVPVTRAAEPALWALVEELAVAVGTRPPDTITLVSEVNAGVLERTGWLGLRVRRREMFIGAQLLAGLRHDQLCALLGHELGHYSNRDTRLAGLTYRGRRSIERALAGLSGDGWFEGLVRKLFVLYAKLYFAVSAAVCRRQELAADAAAARVAGTAAMTGVLREVEVLDVAWDFYADRYLSIGWDAGYLPDRLAGGFAALLADETRAEGFDQVRRNPPVKEESRYATHPPTPERIAALEALPEVPGRSGGDHPASEILRDPGPTLEAALAADLSDKAKRKQRTDWNRLVDVGVRHTVTREAARILGPDGTIAQALDRIDAGRAAELADPERKQRTDWNRLVDVGVRHTVTREAARILGPDGTIAQALDRIDAGRAAELADPERKPPSSAGPRAQREFAAPSVRERLSIVVQAYLAEAEVAHWKLSWSGPPEFVVDEPHGGELTAALDS</sequence>
<dbReference type="GO" id="GO:0005886">
    <property type="term" value="C:plasma membrane"/>
    <property type="evidence" value="ECO:0007669"/>
    <property type="project" value="UniProtKB-SubCell"/>
</dbReference>
<organism evidence="14 15">
    <name type="scientific">Amycolatopsis vancoresmycina DSM 44592</name>
    <dbReference type="NCBI Taxonomy" id="1292037"/>
    <lineage>
        <taxon>Bacteria</taxon>
        <taxon>Bacillati</taxon>
        <taxon>Actinomycetota</taxon>
        <taxon>Actinomycetes</taxon>
        <taxon>Pseudonocardiales</taxon>
        <taxon>Pseudonocardiaceae</taxon>
        <taxon>Amycolatopsis</taxon>
    </lineage>
</organism>
<keyword evidence="11" id="KW-0472">Membrane</keyword>
<dbReference type="PANTHER" id="PTHR43221">
    <property type="entry name" value="PROTEASE HTPX"/>
    <property type="match status" value="1"/>
</dbReference>
<dbReference type="Pfam" id="PF01435">
    <property type="entry name" value="Peptidase_M48"/>
    <property type="match status" value="1"/>
</dbReference>
<evidence type="ECO:0000256" key="9">
    <source>
        <dbReference type="ARBA" id="ARBA00022989"/>
    </source>
</evidence>
<keyword evidence="3" id="KW-1003">Cell membrane</keyword>
<evidence type="ECO:0000256" key="3">
    <source>
        <dbReference type="ARBA" id="ARBA00022475"/>
    </source>
</evidence>
<keyword evidence="7" id="KW-0378">Hydrolase</keyword>
<protein>
    <submittedName>
        <fullName evidence="14">Zn-dependent protease with chaperone function</fullName>
    </submittedName>
</protein>
<keyword evidence="15" id="KW-1185">Reference proteome</keyword>